<name>A0ABV7W6K8_9BURK</name>
<evidence type="ECO:0000313" key="6">
    <source>
        <dbReference type="EMBL" id="MFC3684696.1"/>
    </source>
</evidence>
<dbReference type="EMBL" id="JBHRXX010000005">
    <property type="protein sequence ID" value="MFC3684696.1"/>
    <property type="molecule type" value="Genomic_DNA"/>
</dbReference>
<dbReference type="RefSeq" id="WP_382174741.1">
    <property type="nucleotide sequence ID" value="NZ_JBHRXX010000005.1"/>
</dbReference>
<dbReference type="Gene3D" id="3.40.190.10">
    <property type="entry name" value="Periplasmic binding protein-like II"/>
    <property type="match status" value="2"/>
</dbReference>
<keyword evidence="4" id="KW-0804">Transcription</keyword>
<organism evidence="6 7">
    <name type="scientific">Hydrogenophaga luteola</name>
    <dbReference type="NCBI Taxonomy" id="1591122"/>
    <lineage>
        <taxon>Bacteria</taxon>
        <taxon>Pseudomonadati</taxon>
        <taxon>Pseudomonadota</taxon>
        <taxon>Betaproteobacteria</taxon>
        <taxon>Burkholderiales</taxon>
        <taxon>Comamonadaceae</taxon>
        <taxon>Hydrogenophaga</taxon>
    </lineage>
</organism>
<gene>
    <name evidence="6" type="ORF">ACFOPI_13915</name>
</gene>
<dbReference type="InterPro" id="IPR036390">
    <property type="entry name" value="WH_DNA-bd_sf"/>
</dbReference>
<dbReference type="Gene3D" id="1.10.10.10">
    <property type="entry name" value="Winged helix-like DNA-binding domain superfamily/Winged helix DNA-binding domain"/>
    <property type="match status" value="1"/>
</dbReference>
<feature type="domain" description="HTH lysR-type" evidence="5">
    <location>
        <begin position="6"/>
        <end position="63"/>
    </location>
</feature>
<comment type="similarity">
    <text evidence="1">Belongs to the LysR transcriptional regulatory family.</text>
</comment>
<evidence type="ECO:0000259" key="5">
    <source>
        <dbReference type="PROSITE" id="PS50931"/>
    </source>
</evidence>
<protein>
    <submittedName>
        <fullName evidence="6">LysR family transcriptional regulator</fullName>
    </submittedName>
</protein>
<keyword evidence="3" id="KW-0238">DNA-binding</keyword>
<proteinExistence type="inferred from homology"/>
<dbReference type="InterPro" id="IPR005119">
    <property type="entry name" value="LysR_subst-bd"/>
</dbReference>
<reference evidence="7" key="1">
    <citation type="journal article" date="2019" name="Int. J. Syst. Evol. Microbiol.">
        <title>The Global Catalogue of Microorganisms (GCM) 10K type strain sequencing project: providing services to taxonomists for standard genome sequencing and annotation.</title>
        <authorList>
            <consortium name="The Broad Institute Genomics Platform"/>
            <consortium name="The Broad Institute Genome Sequencing Center for Infectious Disease"/>
            <person name="Wu L."/>
            <person name="Ma J."/>
        </authorList>
    </citation>
    <scope>NUCLEOTIDE SEQUENCE [LARGE SCALE GENOMIC DNA]</scope>
    <source>
        <strain evidence="7">KCTC 42501</strain>
    </source>
</reference>
<keyword evidence="2" id="KW-0805">Transcription regulation</keyword>
<dbReference type="SUPFAM" id="SSF46785">
    <property type="entry name" value="Winged helix' DNA-binding domain"/>
    <property type="match status" value="1"/>
</dbReference>
<evidence type="ECO:0000256" key="4">
    <source>
        <dbReference type="ARBA" id="ARBA00023163"/>
    </source>
</evidence>
<dbReference type="Pfam" id="PF00126">
    <property type="entry name" value="HTH_1"/>
    <property type="match status" value="1"/>
</dbReference>
<evidence type="ECO:0000256" key="1">
    <source>
        <dbReference type="ARBA" id="ARBA00009437"/>
    </source>
</evidence>
<dbReference type="PANTHER" id="PTHR30118">
    <property type="entry name" value="HTH-TYPE TRANSCRIPTIONAL REGULATOR LEUO-RELATED"/>
    <property type="match status" value="1"/>
</dbReference>
<dbReference type="PRINTS" id="PR00039">
    <property type="entry name" value="HTHLYSR"/>
</dbReference>
<dbReference type="InterPro" id="IPR036388">
    <property type="entry name" value="WH-like_DNA-bd_sf"/>
</dbReference>
<dbReference type="InterPro" id="IPR000847">
    <property type="entry name" value="LysR_HTH_N"/>
</dbReference>
<dbReference type="PROSITE" id="PS50931">
    <property type="entry name" value="HTH_LYSR"/>
    <property type="match status" value="1"/>
</dbReference>
<evidence type="ECO:0000256" key="2">
    <source>
        <dbReference type="ARBA" id="ARBA00023015"/>
    </source>
</evidence>
<dbReference type="PANTHER" id="PTHR30118:SF15">
    <property type="entry name" value="TRANSCRIPTIONAL REGULATORY PROTEIN"/>
    <property type="match status" value="1"/>
</dbReference>
<comment type="caution">
    <text evidence="6">The sequence shown here is derived from an EMBL/GenBank/DDBJ whole genome shotgun (WGS) entry which is preliminary data.</text>
</comment>
<accession>A0ABV7W6K8</accession>
<keyword evidence="7" id="KW-1185">Reference proteome</keyword>
<dbReference type="Pfam" id="PF03466">
    <property type="entry name" value="LysR_substrate"/>
    <property type="match status" value="1"/>
</dbReference>
<dbReference type="SUPFAM" id="SSF53850">
    <property type="entry name" value="Periplasmic binding protein-like II"/>
    <property type="match status" value="1"/>
</dbReference>
<sequence>MDLRGFDLNLLIVFSALAQHRSVTRAGESIGLSQPAMSAALARLRLLLGDPLFVKTGAEMRPTPRAAQLVAPVRQALEIVQGEVLLTQAFDPATSTRTFCILTPDIGESNNIPRLLSLLAAEAPGVNIRVLSMPRHAAYEALETGAVDLAVGYFPDLQREGLFVQRLFRNDHVCMVRRDHPVIGERLSLKQFMAADHATVRPEGREHVFEQYLQARGIHRRVRLEVAHFMSLLPIISTSDLIATVPRDLADVCVRYGHIRVLPTPLKVPAIEIHQFWHRRVHKDIAHQWLRGAFRRLFPAHSGESTPA</sequence>
<dbReference type="CDD" id="cd08459">
    <property type="entry name" value="PBP2_DntR_NahR_LinR_like"/>
    <property type="match status" value="1"/>
</dbReference>
<evidence type="ECO:0000313" key="7">
    <source>
        <dbReference type="Proteomes" id="UP001595729"/>
    </source>
</evidence>
<evidence type="ECO:0000256" key="3">
    <source>
        <dbReference type="ARBA" id="ARBA00023125"/>
    </source>
</evidence>
<dbReference type="InterPro" id="IPR050389">
    <property type="entry name" value="LysR-type_TF"/>
</dbReference>
<dbReference type="Proteomes" id="UP001595729">
    <property type="component" value="Unassembled WGS sequence"/>
</dbReference>